<proteinExistence type="predicted"/>
<dbReference type="PANTHER" id="PTHR46663:SF2">
    <property type="entry name" value="GGDEF DOMAIN-CONTAINING PROTEIN"/>
    <property type="match status" value="1"/>
</dbReference>
<feature type="domain" description="GGDEF" evidence="1">
    <location>
        <begin position="193"/>
        <end position="327"/>
    </location>
</feature>
<dbReference type="SMART" id="SM00267">
    <property type="entry name" value="GGDEF"/>
    <property type="match status" value="1"/>
</dbReference>
<evidence type="ECO:0000259" key="1">
    <source>
        <dbReference type="PROSITE" id="PS50887"/>
    </source>
</evidence>
<evidence type="ECO:0000313" key="3">
    <source>
        <dbReference type="Proteomes" id="UP000244911"/>
    </source>
</evidence>
<keyword evidence="3" id="KW-1185">Reference proteome</keyword>
<dbReference type="PANTHER" id="PTHR46663">
    <property type="entry name" value="DIGUANYLATE CYCLASE DGCT-RELATED"/>
    <property type="match status" value="1"/>
</dbReference>
<accession>A0A2R8AIV8</accession>
<dbReference type="Proteomes" id="UP000244911">
    <property type="component" value="Unassembled WGS sequence"/>
</dbReference>
<dbReference type="InterPro" id="IPR042463">
    <property type="entry name" value="HNOB_dom_associated_sf"/>
</dbReference>
<organism evidence="2 3">
    <name type="scientific">Aliiroseovarius pelagivivens</name>
    <dbReference type="NCBI Taxonomy" id="1639690"/>
    <lineage>
        <taxon>Bacteria</taxon>
        <taxon>Pseudomonadati</taxon>
        <taxon>Pseudomonadota</taxon>
        <taxon>Alphaproteobacteria</taxon>
        <taxon>Rhodobacterales</taxon>
        <taxon>Paracoccaceae</taxon>
        <taxon>Aliiroseovarius</taxon>
    </lineage>
</organism>
<dbReference type="CDD" id="cd01949">
    <property type="entry name" value="GGDEF"/>
    <property type="match status" value="1"/>
</dbReference>
<dbReference type="NCBIfam" id="TIGR00254">
    <property type="entry name" value="GGDEF"/>
    <property type="match status" value="1"/>
</dbReference>
<sequence length="337" mass="37319">MNIERPIPFTCGALDHVLPLHMMIDSSGLVQHAGPTIQKVFANRRLVGRNVFGLLELKRPRNIKRIEDVAKFDAKRVQLKIRDEYGTPVTGAVALMPYMDSVLLNLSFGYSIAEAVARYELTGSDFAPTDLTVEMLYLVEAKSAAMDIASQLAHRLQDEKEVAQTQALTDGLTGLANRRALEARLERQFRRNVPFSLMHLDLDFFKSVNDTHGHAAGDAVLEVVAQILREETRKEDLVARVGGDEFVIVLDNQVFPMRLEKIAARLIKRIEAPIKYRGMDCRISASIGVVSSSNYLKPDQTLMSEEADKALYASKHAGRAAYTIAGYSGKTGNSLTG</sequence>
<gene>
    <name evidence="2" type="ORF">ALP8811_00977</name>
</gene>
<dbReference type="AlphaFoldDB" id="A0A2R8AIV8"/>
<dbReference type="Pfam" id="PF00990">
    <property type="entry name" value="GGDEF"/>
    <property type="match status" value="1"/>
</dbReference>
<dbReference type="InterPro" id="IPR052163">
    <property type="entry name" value="DGC-Regulatory_Protein"/>
</dbReference>
<evidence type="ECO:0000313" key="2">
    <source>
        <dbReference type="EMBL" id="SPF75982.1"/>
    </source>
</evidence>
<dbReference type="InterPro" id="IPR043128">
    <property type="entry name" value="Rev_trsase/Diguanyl_cyclase"/>
</dbReference>
<reference evidence="2 3" key="1">
    <citation type="submission" date="2018-03" db="EMBL/GenBank/DDBJ databases">
        <authorList>
            <person name="Keele B.F."/>
        </authorList>
    </citation>
    <scope>NUCLEOTIDE SEQUENCE [LARGE SCALE GENOMIC DNA]</scope>
    <source>
        <strain evidence="2 3">CECT 8811</strain>
    </source>
</reference>
<dbReference type="FunFam" id="3.30.70.270:FF:000001">
    <property type="entry name" value="Diguanylate cyclase domain protein"/>
    <property type="match status" value="1"/>
</dbReference>
<dbReference type="InterPro" id="IPR000160">
    <property type="entry name" value="GGDEF_dom"/>
</dbReference>
<dbReference type="InterPro" id="IPR029787">
    <property type="entry name" value="Nucleotide_cyclase"/>
</dbReference>
<dbReference type="RefSeq" id="WP_108856032.1">
    <property type="nucleotide sequence ID" value="NZ_OMOI01000001.1"/>
</dbReference>
<dbReference type="Gene3D" id="3.30.70.270">
    <property type="match status" value="1"/>
</dbReference>
<dbReference type="GO" id="GO:0003824">
    <property type="term" value="F:catalytic activity"/>
    <property type="evidence" value="ECO:0007669"/>
    <property type="project" value="UniProtKB-ARBA"/>
</dbReference>
<protein>
    <submittedName>
        <fullName evidence="2">Putative signaling protein</fullName>
    </submittedName>
</protein>
<dbReference type="SUPFAM" id="SSF55073">
    <property type="entry name" value="Nucleotide cyclase"/>
    <property type="match status" value="1"/>
</dbReference>
<dbReference type="Gene3D" id="3.30.450.260">
    <property type="entry name" value="Haem NO binding associated domain"/>
    <property type="match status" value="1"/>
</dbReference>
<dbReference type="PROSITE" id="PS50887">
    <property type="entry name" value="GGDEF"/>
    <property type="match status" value="1"/>
</dbReference>
<dbReference type="OrthoDB" id="9812260at2"/>
<dbReference type="EMBL" id="OMOI01000001">
    <property type="protein sequence ID" value="SPF75982.1"/>
    <property type="molecule type" value="Genomic_DNA"/>
</dbReference>
<name>A0A2R8AIV8_9RHOB</name>